<dbReference type="AlphaFoldDB" id="A0A1Z3HU26"/>
<dbReference type="EMBL" id="CP021983">
    <property type="protein sequence ID" value="ASC73814.1"/>
    <property type="molecule type" value="Genomic_DNA"/>
</dbReference>
<protein>
    <submittedName>
        <fullName evidence="1">Uncharacterized protein</fullName>
    </submittedName>
</protein>
<reference evidence="1 2" key="1">
    <citation type="journal article" date="2016" name="Biochim. Biophys. Acta">
        <title>Characterization of red-shifted phycobilisomes isolated from the chlorophyll f-containing cyanobacterium Halomicronema hongdechloris.</title>
        <authorList>
            <person name="Li Y."/>
            <person name="Lin Y."/>
            <person name="Garvey C.J."/>
            <person name="Birch D."/>
            <person name="Corkery R.W."/>
            <person name="Loughlin P.C."/>
            <person name="Scheer H."/>
            <person name="Willows R.D."/>
            <person name="Chen M."/>
        </authorList>
    </citation>
    <scope>NUCLEOTIDE SEQUENCE [LARGE SCALE GENOMIC DNA]</scope>
    <source>
        <strain evidence="1 2">C2206</strain>
    </source>
</reference>
<dbReference type="RefSeq" id="WP_080805456.1">
    <property type="nucleotide sequence ID" value="NZ_CP021983.2"/>
</dbReference>
<proteinExistence type="predicted"/>
<keyword evidence="2" id="KW-1185">Reference proteome</keyword>
<sequence length="76" mass="8366">MKRLDYLSISVATLMLVGFLGHEPAIATSPDSWSDTELEHRLPSLPQWSRYTILAAGMAVERDDDPAGAARLIALR</sequence>
<evidence type="ECO:0000313" key="1">
    <source>
        <dbReference type="EMBL" id="ASC73814.1"/>
    </source>
</evidence>
<organism evidence="1 2">
    <name type="scientific">Halomicronema hongdechloris C2206</name>
    <dbReference type="NCBI Taxonomy" id="1641165"/>
    <lineage>
        <taxon>Bacteria</taxon>
        <taxon>Bacillati</taxon>
        <taxon>Cyanobacteriota</taxon>
        <taxon>Cyanophyceae</taxon>
        <taxon>Nodosilineales</taxon>
        <taxon>Nodosilineaceae</taxon>
        <taxon>Halomicronema</taxon>
    </lineage>
</organism>
<accession>A0A1Z3HU26</accession>
<dbReference type="KEGG" id="hhg:XM38_047870"/>
<gene>
    <name evidence="1" type="ORF">XM38_047870</name>
</gene>
<dbReference type="Proteomes" id="UP000191901">
    <property type="component" value="Chromosome"/>
</dbReference>
<name>A0A1Z3HU26_9CYAN</name>
<evidence type="ECO:0000313" key="2">
    <source>
        <dbReference type="Proteomes" id="UP000191901"/>
    </source>
</evidence>
<dbReference type="STRING" id="1641165.XM38_01995"/>